<evidence type="ECO:0000313" key="3">
    <source>
        <dbReference type="Proteomes" id="UP000094487"/>
    </source>
</evidence>
<gene>
    <name evidence="2" type="ORF">BFL28_07365</name>
</gene>
<keyword evidence="1" id="KW-1133">Transmembrane helix</keyword>
<protein>
    <submittedName>
        <fullName evidence="2">Uncharacterized protein</fullName>
    </submittedName>
</protein>
<reference evidence="2 3" key="1">
    <citation type="submission" date="2016-08" db="EMBL/GenBank/DDBJ databases">
        <title>Draft genome of the agarase producing Sphingomonas sp. MCT13.</title>
        <authorList>
            <person name="D'Andrea M.M."/>
            <person name="Rossolini G.M."/>
            <person name="Thaller M.C."/>
        </authorList>
    </citation>
    <scope>NUCLEOTIDE SEQUENCE [LARGE SCALE GENOMIC DNA]</scope>
    <source>
        <strain evidence="2 3">MCT13</strain>
    </source>
</reference>
<name>A0A1E3LR17_9SPHN</name>
<comment type="caution">
    <text evidence="2">The sequence shown here is derived from an EMBL/GenBank/DDBJ whole genome shotgun (WGS) entry which is preliminary data.</text>
</comment>
<proteinExistence type="predicted"/>
<dbReference type="RefSeq" id="WP_069322085.1">
    <property type="nucleotide sequence ID" value="NZ_MDDS01000081.1"/>
</dbReference>
<dbReference type="EMBL" id="MDDS01000081">
    <property type="protein sequence ID" value="ODP36217.1"/>
    <property type="molecule type" value="Genomic_DNA"/>
</dbReference>
<dbReference type="AlphaFoldDB" id="A0A1E3LR17"/>
<sequence>MAPQIITDQPRHEARIGAAIGRHTRLIADVRISSSGLLAIGGMVSMILLSTAVLVRVAGSIRKREE</sequence>
<organism evidence="2 3">
    <name type="scientific">Sphingomonas turrisvirgatae</name>
    <dbReference type="NCBI Taxonomy" id="1888892"/>
    <lineage>
        <taxon>Bacteria</taxon>
        <taxon>Pseudomonadati</taxon>
        <taxon>Pseudomonadota</taxon>
        <taxon>Alphaproteobacteria</taxon>
        <taxon>Sphingomonadales</taxon>
        <taxon>Sphingomonadaceae</taxon>
        <taxon>Sphingomonas</taxon>
    </lineage>
</organism>
<evidence type="ECO:0000313" key="2">
    <source>
        <dbReference type="EMBL" id="ODP36217.1"/>
    </source>
</evidence>
<keyword evidence="1" id="KW-0812">Transmembrane</keyword>
<evidence type="ECO:0000256" key="1">
    <source>
        <dbReference type="SAM" id="Phobius"/>
    </source>
</evidence>
<keyword evidence="3" id="KW-1185">Reference proteome</keyword>
<accession>A0A1E3LR17</accession>
<dbReference type="STRING" id="1888892.BFL28_07365"/>
<feature type="transmembrane region" description="Helical" evidence="1">
    <location>
        <begin position="36"/>
        <end position="58"/>
    </location>
</feature>
<keyword evidence="1" id="KW-0472">Membrane</keyword>
<dbReference type="Proteomes" id="UP000094487">
    <property type="component" value="Unassembled WGS sequence"/>
</dbReference>